<organism evidence="13 14">
    <name type="scientific">Mycena belliarum</name>
    <dbReference type="NCBI Taxonomy" id="1033014"/>
    <lineage>
        <taxon>Eukaryota</taxon>
        <taxon>Fungi</taxon>
        <taxon>Dikarya</taxon>
        <taxon>Basidiomycota</taxon>
        <taxon>Agaricomycotina</taxon>
        <taxon>Agaricomycetes</taxon>
        <taxon>Agaricomycetidae</taxon>
        <taxon>Agaricales</taxon>
        <taxon>Marasmiineae</taxon>
        <taxon>Mycenaceae</taxon>
        <taxon>Mycena</taxon>
    </lineage>
</organism>
<evidence type="ECO:0000256" key="8">
    <source>
        <dbReference type="PIRNR" id="PIRNR000362"/>
    </source>
</evidence>
<protein>
    <recommendedName>
        <fullName evidence="8">NADPH:adrenodoxin oxidoreductase, mitochondrial</fullName>
        <ecNumber evidence="8">1.18.1.6</ecNumber>
    </recommendedName>
</protein>
<evidence type="ECO:0000256" key="9">
    <source>
        <dbReference type="PIRSR" id="PIRSR000362-1"/>
    </source>
</evidence>
<evidence type="ECO:0000313" key="13">
    <source>
        <dbReference type="EMBL" id="KAJ7091397.1"/>
    </source>
</evidence>
<gene>
    <name evidence="13" type="ORF">B0H15DRAFT_835947</name>
</gene>
<evidence type="ECO:0000259" key="12">
    <source>
        <dbReference type="Pfam" id="PF13454"/>
    </source>
</evidence>
<dbReference type="InterPro" id="IPR038732">
    <property type="entry name" value="HpyO/CreE_NAD-binding"/>
</dbReference>
<evidence type="ECO:0000256" key="6">
    <source>
        <dbReference type="ARBA" id="ARBA00023002"/>
    </source>
</evidence>
<evidence type="ECO:0000256" key="5">
    <source>
        <dbReference type="ARBA" id="ARBA00022857"/>
    </source>
</evidence>
<dbReference type="EMBL" id="JARJCN010000020">
    <property type="protein sequence ID" value="KAJ7091397.1"/>
    <property type="molecule type" value="Genomic_DNA"/>
</dbReference>
<dbReference type="Gene3D" id="3.50.50.60">
    <property type="entry name" value="FAD/NAD(P)-binding domain"/>
    <property type="match status" value="1"/>
</dbReference>
<comment type="cofactor">
    <cofactor evidence="1 8 9">
        <name>FAD</name>
        <dbReference type="ChEBI" id="CHEBI:57692"/>
    </cofactor>
</comment>
<evidence type="ECO:0000313" key="14">
    <source>
        <dbReference type="Proteomes" id="UP001222325"/>
    </source>
</evidence>
<feature type="domain" description="FAD-dependent urate hydroxylase HpyO/Asp monooxygenase CreE-like FAD/NAD(P)-binding" evidence="12">
    <location>
        <begin position="4"/>
        <end position="39"/>
    </location>
</feature>
<feature type="binding site" evidence="9">
    <location>
        <position position="365"/>
    </location>
    <ligand>
        <name>FAD</name>
        <dbReference type="ChEBI" id="CHEBI:57692"/>
    </ligand>
</feature>
<dbReference type="Gene3D" id="3.40.50.720">
    <property type="entry name" value="NAD(P)-binding Rossmann-like Domain"/>
    <property type="match status" value="1"/>
</dbReference>
<keyword evidence="5 8" id="KW-0521">NADP</keyword>
<feature type="binding site" evidence="10">
    <location>
        <begin position="158"/>
        <end position="161"/>
    </location>
    <ligand>
        <name>NADP(+)</name>
        <dbReference type="ChEBI" id="CHEBI:58349"/>
    </ligand>
</feature>
<evidence type="ECO:0000256" key="7">
    <source>
        <dbReference type="ARBA" id="ARBA00048933"/>
    </source>
</evidence>
<comment type="caution">
    <text evidence="13">The sequence shown here is derived from an EMBL/GenBank/DDBJ whole genome shotgun (WGS) entry which is preliminary data.</text>
</comment>
<feature type="binding site" evidence="9">
    <location>
        <position position="11"/>
    </location>
    <ligand>
        <name>FAD</name>
        <dbReference type="ChEBI" id="CHEBI:57692"/>
    </ligand>
</feature>
<dbReference type="AlphaFoldDB" id="A0AAD6U7V9"/>
<feature type="binding site" evidence="10">
    <location>
        <position position="214"/>
    </location>
    <ligand>
        <name>NADP(+)</name>
        <dbReference type="ChEBI" id="CHEBI:58349"/>
    </ligand>
</feature>
<comment type="similarity">
    <text evidence="2 8">Belongs to the ferredoxin--NADP reductase type 1 family.</text>
</comment>
<dbReference type="GO" id="GO:0005739">
    <property type="term" value="C:mitochondrion"/>
    <property type="evidence" value="ECO:0007669"/>
    <property type="project" value="UniProtKB-SubCell"/>
</dbReference>
<dbReference type="PANTHER" id="PTHR48467:SF1">
    <property type="entry name" value="GLUTAMATE SYNTHASE 1 [NADH], CHLOROPLASTIC-LIKE"/>
    <property type="match status" value="1"/>
</dbReference>
<comment type="subcellular location">
    <subcellularLocation>
        <location evidence="8">Mitochondrion</location>
    </subcellularLocation>
</comment>
<proteinExistence type="inferred from homology"/>
<keyword evidence="8" id="KW-0496">Mitochondrion</keyword>
<evidence type="ECO:0000256" key="10">
    <source>
        <dbReference type="PIRSR" id="PIRSR000362-2"/>
    </source>
</evidence>
<feature type="binding site" evidence="9">
    <location>
        <position position="78"/>
    </location>
    <ligand>
        <name>FAD</name>
        <dbReference type="ChEBI" id="CHEBI:57692"/>
    </ligand>
</feature>
<dbReference type="InterPro" id="IPR055275">
    <property type="entry name" value="Ferredox_Rdtase"/>
</dbReference>
<dbReference type="GO" id="GO:0016491">
    <property type="term" value="F:oxidoreductase activity"/>
    <property type="evidence" value="ECO:0007669"/>
    <property type="project" value="UniProtKB-KW"/>
</dbReference>
<dbReference type="PRINTS" id="PR00419">
    <property type="entry name" value="ADXRDTASE"/>
</dbReference>
<dbReference type="InterPro" id="IPR036188">
    <property type="entry name" value="FAD/NAD-bd_sf"/>
</dbReference>
<feature type="region of interest" description="Disordered" evidence="11">
    <location>
        <begin position="395"/>
        <end position="414"/>
    </location>
</feature>
<comment type="catalytic activity">
    <reaction evidence="7 8">
        <text>2 reduced [adrenodoxin] + NADP(+) + H(+) = 2 oxidized [adrenodoxin] + NADPH</text>
        <dbReference type="Rhea" id="RHEA:42312"/>
        <dbReference type="Rhea" id="RHEA-COMP:9998"/>
        <dbReference type="Rhea" id="RHEA-COMP:9999"/>
        <dbReference type="ChEBI" id="CHEBI:15378"/>
        <dbReference type="ChEBI" id="CHEBI:33737"/>
        <dbReference type="ChEBI" id="CHEBI:33738"/>
        <dbReference type="ChEBI" id="CHEBI:57783"/>
        <dbReference type="ChEBI" id="CHEBI:58349"/>
        <dbReference type="EC" id="1.18.1.6"/>
    </reaction>
</comment>
<keyword evidence="4 8" id="KW-0274">FAD</keyword>
<evidence type="ECO:0000256" key="1">
    <source>
        <dbReference type="ARBA" id="ARBA00001974"/>
    </source>
</evidence>
<accession>A0AAD6U7V9</accession>
<evidence type="ECO:0000256" key="11">
    <source>
        <dbReference type="SAM" id="MobiDB-lite"/>
    </source>
</evidence>
<dbReference type="PIRSF" id="PIRSF000362">
    <property type="entry name" value="FNR"/>
    <property type="match status" value="1"/>
</dbReference>
<feature type="binding site" evidence="10">
    <location>
        <position position="372"/>
    </location>
    <ligand>
        <name>NADP(+)</name>
        <dbReference type="ChEBI" id="CHEBI:58349"/>
    </ligand>
</feature>
<keyword evidence="6 8" id="KW-0560">Oxidoreductase</keyword>
<dbReference type="InterPro" id="IPR021163">
    <property type="entry name" value="Ferredox_Rdtase_adrenod"/>
</dbReference>
<feature type="binding site" evidence="10">
    <location>
        <begin position="202"/>
        <end position="203"/>
    </location>
    <ligand>
        <name>NADP(+)</name>
        <dbReference type="ChEBI" id="CHEBI:58349"/>
    </ligand>
</feature>
<dbReference type="EC" id="1.18.1.6" evidence="8"/>
<keyword evidence="14" id="KW-1185">Reference proteome</keyword>
<evidence type="ECO:0000256" key="3">
    <source>
        <dbReference type="ARBA" id="ARBA00022630"/>
    </source>
</evidence>
<reference evidence="13" key="1">
    <citation type="submission" date="2023-03" db="EMBL/GenBank/DDBJ databases">
        <title>Massive genome expansion in bonnet fungi (Mycena s.s.) driven by repeated elements and novel gene families across ecological guilds.</title>
        <authorList>
            <consortium name="Lawrence Berkeley National Laboratory"/>
            <person name="Harder C.B."/>
            <person name="Miyauchi S."/>
            <person name="Viragh M."/>
            <person name="Kuo A."/>
            <person name="Thoen E."/>
            <person name="Andreopoulos B."/>
            <person name="Lu D."/>
            <person name="Skrede I."/>
            <person name="Drula E."/>
            <person name="Henrissat B."/>
            <person name="Morin E."/>
            <person name="Kohler A."/>
            <person name="Barry K."/>
            <person name="LaButti K."/>
            <person name="Morin E."/>
            <person name="Salamov A."/>
            <person name="Lipzen A."/>
            <person name="Mereny Z."/>
            <person name="Hegedus B."/>
            <person name="Baldrian P."/>
            <person name="Stursova M."/>
            <person name="Weitz H."/>
            <person name="Taylor A."/>
            <person name="Grigoriev I.V."/>
            <person name="Nagy L.G."/>
            <person name="Martin F."/>
            <person name="Kauserud H."/>
        </authorList>
    </citation>
    <scope>NUCLEOTIDE SEQUENCE</scope>
    <source>
        <strain evidence="13">CBHHK173m</strain>
    </source>
</reference>
<keyword evidence="3 8" id="KW-0285">Flavoprotein</keyword>
<dbReference type="Proteomes" id="UP001222325">
    <property type="component" value="Unassembled WGS sequence"/>
</dbReference>
<dbReference type="Pfam" id="PF13454">
    <property type="entry name" value="NAD_binding_9"/>
    <property type="match status" value="1"/>
</dbReference>
<evidence type="ECO:0000256" key="4">
    <source>
        <dbReference type="ARBA" id="ARBA00022827"/>
    </source>
</evidence>
<sequence length="471" mass="50497">MKLAIVGGGPSAFYVAARLLSRSADPALRVHVFDRLWAPHGLVRYGVAPDHPEVKNCTHKFDTVASDSRFRFFGNVNVGAPPPPAFAHALHLPLSTLHSHYSHLLFATGCTLPAHHSALANAPWCIPALSFVHWYTKHPAAPPPPPLHLLDHVSLIGNGNVALDVARILLAPLSRLEKYDIPGSVLTALAASTVRHVSIIARRGPLQAAFTAKELRELTSLPDTSMKPLDPALLEVPPGEIPTRQQARVLQLLAQGSRERYGHTPRSWSLEFFRAPLGIEPASAPDAGAMLSLAPTVLDSEGRAVRIPDAPSEKLRTSLVITSLGFRGEPDAPYFDQEMGHLRARAGRVIGADARPVKGVYASGWAAMGARGVLATTMMDAYGVADVMLADADSTASESTADGEQLMNPAPTDDAPPAMVQAGLAAGRVVEYADWQRIDAEEVRRGEALGKERERMGWAEADAVLRTAKGQ</sequence>
<evidence type="ECO:0000256" key="2">
    <source>
        <dbReference type="ARBA" id="ARBA00008312"/>
    </source>
</evidence>
<feature type="binding site" evidence="9">
    <location>
        <position position="42"/>
    </location>
    <ligand>
        <name>FAD</name>
        <dbReference type="ChEBI" id="CHEBI:57692"/>
    </ligand>
</feature>
<name>A0AAD6U7V9_9AGAR</name>
<dbReference type="SUPFAM" id="SSF51971">
    <property type="entry name" value="Nucleotide-binding domain"/>
    <property type="match status" value="1"/>
</dbReference>
<dbReference type="PANTHER" id="PTHR48467">
    <property type="entry name" value="GLUTAMATE SYNTHASE 1 [NADH], CHLOROPLASTIC-LIKE"/>
    <property type="match status" value="1"/>
</dbReference>